<dbReference type="AlphaFoldDB" id="A0A8W8J090"/>
<proteinExistence type="predicted"/>
<evidence type="ECO:0000313" key="2">
    <source>
        <dbReference type="Proteomes" id="UP000005408"/>
    </source>
</evidence>
<accession>A0A8W8J090</accession>
<organism evidence="1 2">
    <name type="scientific">Magallana gigas</name>
    <name type="common">Pacific oyster</name>
    <name type="synonym">Crassostrea gigas</name>
    <dbReference type="NCBI Taxonomy" id="29159"/>
    <lineage>
        <taxon>Eukaryota</taxon>
        <taxon>Metazoa</taxon>
        <taxon>Spiralia</taxon>
        <taxon>Lophotrochozoa</taxon>
        <taxon>Mollusca</taxon>
        <taxon>Bivalvia</taxon>
        <taxon>Autobranchia</taxon>
        <taxon>Pteriomorphia</taxon>
        <taxon>Ostreida</taxon>
        <taxon>Ostreoidea</taxon>
        <taxon>Ostreidae</taxon>
        <taxon>Magallana</taxon>
    </lineage>
</organism>
<evidence type="ECO:0000313" key="1">
    <source>
        <dbReference type="EnsemblMetazoa" id="G16468.1:cds"/>
    </source>
</evidence>
<sequence>MSTVVTLLYRKMESFTHEICEGMQHMSETVFVTLCEIVGTSQQVALRREAMDIREMVTNSCNGKLRGIAVDQQFSRFGVIEMRYHDL</sequence>
<protein>
    <submittedName>
        <fullName evidence="1">Uncharacterized protein</fullName>
    </submittedName>
</protein>
<dbReference type="EnsemblMetazoa" id="G16468.1">
    <property type="protein sequence ID" value="G16468.1:cds"/>
    <property type="gene ID" value="G16468"/>
</dbReference>
<keyword evidence="2" id="KW-1185">Reference proteome</keyword>
<name>A0A8W8J090_MAGGI</name>
<reference evidence="1" key="1">
    <citation type="submission" date="2022-08" db="UniProtKB">
        <authorList>
            <consortium name="EnsemblMetazoa"/>
        </authorList>
    </citation>
    <scope>IDENTIFICATION</scope>
    <source>
        <strain evidence="1">05x7-T-G4-1.051#20</strain>
    </source>
</reference>
<dbReference type="Proteomes" id="UP000005408">
    <property type="component" value="Unassembled WGS sequence"/>
</dbReference>